<dbReference type="GO" id="GO:0032301">
    <property type="term" value="C:MutSalpha complex"/>
    <property type="evidence" value="ECO:0007669"/>
    <property type="project" value="TreeGrafter"/>
</dbReference>
<keyword evidence="5 6" id="KW-0238">DNA-binding</keyword>
<dbReference type="SMART" id="SM00534">
    <property type="entry name" value="MUTSac"/>
    <property type="match status" value="1"/>
</dbReference>
<dbReference type="FunFam" id="3.40.1170.10:FF:000002">
    <property type="entry name" value="DNA mismatch repair protein"/>
    <property type="match status" value="1"/>
</dbReference>
<reference evidence="10 11" key="1">
    <citation type="journal article" date="2018" name="Front. Microbiol.">
        <title>Prospects for Fungal Bioremediation of Acidic Radioactive Waste Sites: Characterization and Genome Sequence of Rhodotorula taiwanensis MD1149.</title>
        <authorList>
            <person name="Tkavc R."/>
            <person name="Matrosova V.Y."/>
            <person name="Grichenko O.E."/>
            <person name="Gostincar C."/>
            <person name="Volpe R.P."/>
            <person name="Klimenkova P."/>
            <person name="Gaidamakova E.K."/>
            <person name="Zhou C.E."/>
            <person name="Stewart B.J."/>
            <person name="Lyman M.G."/>
            <person name="Malfatti S.A."/>
            <person name="Rubinfeld B."/>
            <person name="Courtot M."/>
            <person name="Singh J."/>
            <person name="Dalgard C.L."/>
            <person name="Hamilton T."/>
            <person name="Frey K.G."/>
            <person name="Gunde-Cimerman N."/>
            <person name="Dugan L."/>
            <person name="Daly M.J."/>
        </authorList>
    </citation>
    <scope>NUCLEOTIDE SEQUENCE [LARGE SCALE GENOMIC DNA]</scope>
    <source>
        <strain evidence="10 11">MD1149</strain>
    </source>
</reference>
<dbReference type="GO" id="GO:0005524">
    <property type="term" value="F:ATP binding"/>
    <property type="evidence" value="ECO:0007669"/>
    <property type="project" value="UniProtKB-UniRule"/>
</dbReference>
<dbReference type="Pfam" id="PF01624">
    <property type="entry name" value="MutS_I"/>
    <property type="match status" value="1"/>
</dbReference>
<dbReference type="InterPro" id="IPR017261">
    <property type="entry name" value="DNA_mismatch_repair_MutS/MSH"/>
</dbReference>
<feature type="compositionally biased region" description="Acidic residues" evidence="8">
    <location>
        <begin position="122"/>
        <end position="132"/>
    </location>
</feature>
<evidence type="ECO:0000256" key="1">
    <source>
        <dbReference type="ARBA" id="ARBA00006271"/>
    </source>
</evidence>
<keyword evidence="11" id="KW-1185">Reference proteome</keyword>
<feature type="compositionally biased region" description="Basic and acidic residues" evidence="8">
    <location>
        <begin position="162"/>
        <end position="172"/>
    </location>
</feature>
<feature type="region of interest" description="Disordered" evidence="8">
    <location>
        <begin position="337"/>
        <end position="356"/>
    </location>
</feature>
<dbReference type="SUPFAM" id="SSF48334">
    <property type="entry name" value="DNA repair protein MutS, domain III"/>
    <property type="match status" value="1"/>
</dbReference>
<feature type="compositionally biased region" description="Acidic residues" evidence="8">
    <location>
        <begin position="224"/>
        <end position="242"/>
    </location>
</feature>
<evidence type="ECO:0000256" key="3">
    <source>
        <dbReference type="ARBA" id="ARBA00022763"/>
    </source>
</evidence>
<dbReference type="Gene3D" id="3.30.420.110">
    <property type="entry name" value="MutS, connector domain"/>
    <property type="match status" value="1"/>
</dbReference>
<dbReference type="GO" id="GO:0140664">
    <property type="term" value="F:ATP-dependent DNA damage sensor activity"/>
    <property type="evidence" value="ECO:0007669"/>
    <property type="project" value="InterPro"/>
</dbReference>
<name>A0A2S5BBW6_9BASI</name>
<dbReference type="PROSITE" id="PS00486">
    <property type="entry name" value="DNA_MISMATCH_REPAIR_2"/>
    <property type="match status" value="1"/>
</dbReference>
<evidence type="ECO:0000256" key="2">
    <source>
        <dbReference type="ARBA" id="ARBA00022741"/>
    </source>
</evidence>
<dbReference type="GO" id="GO:0030983">
    <property type="term" value="F:mismatched DNA binding"/>
    <property type="evidence" value="ECO:0007669"/>
    <property type="project" value="UniProtKB-UniRule"/>
</dbReference>
<dbReference type="InterPro" id="IPR045076">
    <property type="entry name" value="MutS"/>
</dbReference>
<evidence type="ECO:0000313" key="10">
    <source>
        <dbReference type="EMBL" id="POY74260.1"/>
    </source>
</evidence>
<sequence length="1319" mass="143502">MSSQKPGGTQSTLFSFFGKQGAAAPSTSSSSPAQRNAARPAPKPSSSSSKPAPKATGATKALTTSEADVLSLLSSDGPEVELEAANGDKGKSTIPAKRPAKEAPVASSSKSKLSAQVKDEAGSDEEDDNEDEQVARRKRPSLGRGVKGSRARVVDSEDSDGEFLRRHPREPSADSQVCTEEASSPVATRKTTNGKAPANGKAKKGKKKGGDDDDFSASSASGDESPDYFDDDLDDAIAEMSDDALMSDATSSSSVGAKPKSKGKGKAKASPASSTTKTPARQNSLAGFSAGATPGSRPMLKTASSGSGNIGNIKTAAEAAREKAKQDRQSNENVFSFLLDPKDADGNRPGEPGYDPRTLYIPKSAWATFTPFERQFWEIKQNHYDTVLFFQKGKFFELYEEDAAIGHRDFDLKLTDRVKMKMVGVPETSFDYWAAKFLAQGYKVGRVDQCETALGAEIRNKDDKKAGNKGKGSAKQANGKEIVRRELRSVLTGGTIVDGSMLTDDMSNHCVAIKEDTPSPTSPPSFGVCVLDASTAEFSLSFFVDDASRTELETLVRQLKPKELIHQKGNLSVSTLRLLRNCVGIDCQWTALKEGKEFLRAEDAKDEVIKLFKGDKGDEDEDAEMASKDTEGDSILPENIRQMLDKPVAMSALGGMVWYAGSDADAPQFALTFAARYRYLRQLNLDSDLVTARNFNVYDPLSRGNGTLVLDGQTLAHIEVLQNSQGGTEGTLLQLLSRCITPFGKRLFKVWLCAPLREVAAINDRLDAVDDLLEHSNFAIAFDGMAKKMPDLERMLSRIHGKTIKKSDFCAVIAAFERIVEGLKTLAEFSNGFKSEGIPALIESVPDISSLLEEIQEMYDTDGVSHLCCCTEAHLLTQRRILQTCDDAAEALEDARREAGKLLKCPQIEFKDIGTKDIFQFEVPKNVKVPNNWTKMSGTQKVSRYYTPETIRLIADLKEARERQQMAINDFQYKLYGEFDKHYATWMAVIKVVAQLDCLLSLSKSSAALGEPYVRPEVVEAKTAFADFEELRHPCIFSASTDFIPNDVAIGGEAKNLTLLTGPNMAGKSTLLRMTCTAVIMAQLGCYVPATKARISPIDAIYSRMGANDFIFANASTFKVEMDDCNKILQKSTPRSLVILDELGRGTSTYDGMAIAYAVLHRLATHTGCIGFFATHFTSLTEDYAYHPEIRLASMQTSVNDETREVVFLYKLIDGSAPKSYGPHVASMAGLSEAIVERAIGISKQFEESSRARELEMRANETLPLTAQADAAFLLKLAKLSLSGDAYKGDKAQLLRTLDTMRKGFSSLHELPNPPVAAA</sequence>
<keyword evidence="4 6" id="KW-0067">ATP-binding</keyword>
<dbReference type="InterPro" id="IPR007695">
    <property type="entry name" value="DNA_mismatch_repair_MutS-lik_N"/>
</dbReference>
<feature type="compositionally biased region" description="Low complexity" evidence="8">
    <location>
        <begin position="22"/>
        <end position="64"/>
    </location>
</feature>
<evidence type="ECO:0000256" key="6">
    <source>
        <dbReference type="PIRNR" id="PIRNR037677"/>
    </source>
</evidence>
<evidence type="ECO:0000313" key="11">
    <source>
        <dbReference type="Proteomes" id="UP000237144"/>
    </source>
</evidence>
<dbReference type="InterPro" id="IPR036187">
    <property type="entry name" value="DNA_mismatch_repair_MutS_sf"/>
</dbReference>
<dbReference type="InterPro" id="IPR016151">
    <property type="entry name" value="DNA_mismatch_repair_MutS_N"/>
</dbReference>
<feature type="compositionally biased region" description="Polar residues" evidence="8">
    <location>
        <begin position="302"/>
        <end position="311"/>
    </location>
</feature>
<dbReference type="InterPro" id="IPR007696">
    <property type="entry name" value="DNA_mismatch_repair_MutS_core"/>
</dbReference>
<protein>
    <recommendedName>
        <fullName evidence="6">DNA mismatch repair protein</fullName>
    </recommendedName>
</protein>
<dbReference type="PANTHER" id="PTHR11361:SF148">
    <property type="entry name" value="DNA MISMATCH REPAIR PROTEIN MSH6"/>
    <property type="match status" value="1"/>
</dbReference>
<dbReference type="Pfam" id="PF05190">
    <property type="entry name" value="MutS_IV"/>
    <property type="match status" value="1"/>
</dbReference>
<feature type="domain" description="DNA mismatch repair proteins mutS family" evidence="9">
    <location>
        <begin position="1136"/>
        <end position="1152"/>
    </location>
</feature>
<dbReference type="InterPro" id="IPR027417">
    <property type="entry name" value="P-loop_NTPase"/>
</dbReference>
<dbReference type="GO" id="GO:0006298">
    <property type="term" value="P:mismatch repair"/>
    <property type="evidence" value="ECO:0007669"/>
    <property type="project" value="InterPro"/>
</dbReference>
<gene>
    <name evidence="10" type="ORF">BMF94_2698</name>
</gene>
<evidence type="ECO:0000256" key="4">
    <source>
        <dbReference type="ARBA" id="ARBA00022840"/>
    </source>
</evidence>
<evidence type="ECO:0000256" key="7">
    <source>
        <dbReference type="RuleBase" id="RU003756"/>
    </source>
</evidence>
<comment type="function">
    <text evidence="6 7">Component of the post-replicative DNA mismatch repair system (MMR).</text>
</comment>
<accession>A0A2S5BBW6</accession>
<feature type="compositionally biased region" description="Polar residues" evidence="8">
    <location>
        <begin position="173"/>
        <end position="194"/>
    </location>
</feature>
<keyword evidence="2 6" id="KW-0547">Nucleotide-binding</keyword>
<dbReference type="SMART" id="SM00533">
    <property type="entry name" value="MUTSd"/>
    <property type="match status" value="1"/>
</dbReference>
<dbReference type="EMBL" id="PJQD01000026">
    <property type="protein sequence ID" value="POY74260.1"/>
    <property type="molecule type" value="Genomic_DNA"/>
</dbReference>
<dbReference type="Gene3D" id="1.10.1420.10">
    <property type="match status" value="2"/>
</dbReference>
<feature type="compositionally biased region" description="Polar residues" evidence="8">
    <location>
        <begin position="1"/>
        <end position="14"/>
    </location>
</feature>
<comment type="caution">
    <text evidence="10">The sequence shown here is derived from an EMBL/GenBank/DDBJ whole genome shotgun (WGS) entry which is preliminary data.</text>
</comment>
<dbReference type="InterPro" id="IPR000432">
    <property type="entry name" value="DNA_mismatch_repair_MutS_C"/>
</dbReference>
<dbReference type="OrthoDB" id="121051at2759"/>
<dbReference type="Gene3D" id="3.40.1170.10">
    <property type="entry name" value="DNA repair protein MutS, domain I"/>
    <property type="match status" value="1"/>
</dbReference>
<keyword evidence="6 7" id="KW-0234">DNA repair</keyword>
<evidence type="ECO:0000256" key="5">
    <source>
        <dbReference type="ARBA" id="ARBA00023125"/>
    </source>
</evidence>
<feature type="compositionally biased region" description="Low complexity" evidence="8">
    <location>
        <begin position="268"/>
        <end position="280"/>
    </location>
</feature>
<dbReference type="PANTHER" id="PTHR11361">
    <property type="entry name" value="DNA MISMATCH REPAIR PROTEIN MUTS FAMILY MEMBER"/>
    <property type="match status" value="1"/>
</dbReference>
<dbReference type="SUPFAM" id="SSF55271">
    <property type="entry name" value="DNA repair protein MutS, domain I"/>
    <property type="match status" value="1"/>
</dbReference>
<dbReference type="InterPro" id="IPR007861">
    <property type="entry name" value="DNA_mismatch_repair_MutS_clamp"/>
</dbReference>
<dbReference type="SUPFAM" id="SSF53150">
    <property type="entry name" value="DNA repair protein MutS, domain II"/>
    <property type="match status" value="1"/>
</dbReference>
<organism evidence="10 11">
    <name type="scientific">Rhodotorula taiwanensis</name>
    <dbReference type="NCBI Taxonomy" id="741276"/>
    <lineage>
        <taxon>Eukaryota</taxon>
        <taxon>Fungi</taxon>
        <taxon>Dikarya</taxon>
        <taxon>Basidiomycota</taxon>
        <taxon>Pucciniomycotina</taxon>
        <taxon>Microbotryomycetes</taxon>
        <taxon>Sporidiobolales</taxon>
        <taxon>Sporidiobolaceae</taxon>
        <taxon>Rhodotorula</taxon>
    </lineage>
</organism>
<dbReference type="InterPro" id="IPR036678">
    <property type="entry name" value="MutS_con_dom_sf"/>
</dbReference>
<evidence type="ECO:0000256" key="8">
    <source>
        <dbReference type="SAM" id="MobiDB-lite"/>
    </source>
</evidence>
<dbReference type="InterPro" id="IPR007860">
    <property type="entry name" value="DNA_mmatch_repair_MutS_con_dom"/>
</dbReference>
<dbReference type="SUPFAM" id="SSF52540">
    <property type="entry name" value="P-loop containing nucleoside triphosphate hydrolases"/>
    <property type="match status" value="1"/>
</dbReference>
<dbReference type="Pfam" id="PF05188">
    <property type="entry name" value="MutS_II"/>
    <property type="match status" value="1"/>
</dbReference>
<dbReference type="Proteomes" id="UP000237144">
    <property type="component" value="Unassembled WGS sequence"/>
</dbReference>
<keyword evidence="3 6" id="KW-0227">DNA damage</keyword>
<comment type="similarity">
    <text evidence="1 6 7">Belongs to the DNA mismatch repair MutS family.</text>
</comment>
<dbReference type="Gene3D" id="3.40.50.300">
    <property type="entry name" value="P-loop containing nucleotide triphosphate hydrolases"/>
    <property type="match status" value="1"/>
</dbReference>
<feature type="region of interest" description="Disordered" evidence="8">
    <location>
        <begin position="1"/>
        <end position="311"/>
    </location>
</feature>
<dbReference type="STRING" id="741276.A0A2S5BBW6"/>
<evidence type="ECO:0000259" key="9">
    <source>
        <dbReference type="PROSITE" id="PS00486"/>
    </source>
</evidence>
<proteinExistence type="inferred from homology"/>
<dbReference type="Pfam" id="PF00488">
    <property type="entry name" value="MutS_V"/>
    <property type="match status" value="1"/>
</dbReference>
<dbReference type="PIRSF" id="PIRSF037677">
    <property type="entry name" value="DNA_mis_repair_Msh6"/>
    <property type="match status" value="1"/>
</dbReference>
<dbReference type="Pfam" id="PF05192">
    <property type="entry name" value="MutS_III"/>
    <property type="match status" value="1"/>
</dbReference>